<evidence type="ECO:0000313" key="2">
    <source>
        <dbReference type="Proteomes" id="UP001057402"/>
    </source>
</evidence>
<comment type="caution">
    <text evidence="1">The sequence shown here is derived from an EMBL/GenBank/DDBJ whole genome shotgun (WGS) entry which is preliminary data.</text>
</comment>
<sequence length="289" mass="31946">MDITTLNSSAVTVAQLEFRPSLLLRHREVALRLNVDRRSPFPVRRCPRASGKPPVAGARSVPDEAVVRSPAENLELKKKAMDISADLKGTSIFLVGMKCDVKEKIGKLLAELLRYYYFDSDGLVEEAAGGEASAKLYRETDEKGFLESETEVLKQLSAMGRLVVCAGDGAVQSSTNLALLRHGISIWVDIPIDRVLDGLIKDRPACQQPHSLSESEQNQLLTQLASIYEETRGGYDTADATISLQKVTLNQGYNDMSEVTDEDMTMEVLKEIGKLIRARKMMEEAGRPF</sequence>
<dbReference type="Proteomes" id="UP001057402">
    <property type="component" value="Chromosome 3"/>
</dbReference>
<accession>A0ACB9RS36</accession>
<reference evidence="2" key="1">
    <citation type="journal article" date="2023" name="Front. Plant Sci.">
        <title>Chromosomal-level genome assembly of Melastoma candidum provides insights into trichome evolution.</title>
        <authorList>
            <person name="Zhong Y."/>
            <person name="Wu W."/>
            <person name="Sun C."/>
            <person name="Zou P."/>
            <person name="Liu Y."/>
            <person name="Dai S."/>
            <person name="Zhou R."/>
        </authorList>
    </citation>
    <scope>NUCLEOTIDE SEQUENCE [LARGE SCALE GENOMIC DNA]</scope>
</reference>
<proteinExistence type="predicted"/>
<protein>
    <submittedName>
        <fullName evidence="1">Uncharacterized protein</fullName>
    </submittedName>
</protein>
<organism evidence="1 2">
    <name type="scientific">Melastoma candidum</name>
    <dbReference type="NCBI Taxonomy" id="119954"/>
    <lineage>
        <taxon>Eukaryota</taxon>
        <taxon>Viridiplantae</taxon>
        <taxon>Streptophyta</taxon>
        <taxon>Embryophyta</taxon>
        <taxon>Tracheophyta</taxon>
        <taxon>Spermatophyta</taxon>
        <taxon>Magnoliopsida</taxon>
        <taxon>eudicotyledons</taxon>
        <taxon>Gunneridae</taxon>
        <taxon>Pentapetalae</taxon>
        <taxon>rosids</taxon>
        <taxon>malvids</taxon>
        <taxon>Myrtales</taxon>
        <taxon>Melastomataceae</taxon>
        <taxon>Melastomatoideae</taxon>
        <taxon>Melastomateae</taxon>
        <taxon>Melastoma</taxon>
    </lineage>
</organism>
<keyword evidence="2" id="KW-1185">Reference proteome</keyword>
<gene>
    <name evidence="1" type="ORF">MLD38_007846</name>
</gene>
<evidence type="ECO:0000313" key="1">
    <source>
        <dbReference type="EMBL" id="KAI4381807.1"/>
    </source>
</evidence>
<dbReference type="EMBL" id="CM042882">
    <property type="protein sequence ID" value="KAI4381807.1"/>
    <property type="molecule type" value="Genomic_DNA"/>
</dbReference>
<name>A0ACB9RS36_9MYRT</name>